<organism evidence="8">
    <name type="scientific">Bactrocera latifrons</name>
    <name type="common">Malaysian fruit fly</name>
    <name type="synonym">Chaetodacus latifrons</name>
    <dbReference type="NCBI Taxonomy" id="174628"/>
    <lineage>
        <taxon>Eukaryota</taxon>
        <taxon>Metazoa</taxon>
        <taxon>Ecdysozoa</taxon>
        <taxon>Arthropoda</taxon>
        <taxon>Hexapoda</taxon>
        <taxon>Insecta</taxon>
        <taxon>Pterygota</taxon>
        <taxon>Neoptera</taxon>
        <taxon>Endopterygota</taxon>
        <taxon>Diptera</taxon>
        <taxon>Brachycera</taxon>
        <taxon>Muscomorpha</taxon>
        <taxon>Tephritoidea</taxon>
        <taxon>Tephritidae</taxon>
        <taxon>Bactrocera</taxon>
        <taxon>Bactrocera</taxon>
    </lineage>
</organism>
<feature type="signal peptide" evidence="6">
    <location>
        <begin position="1"/>
        <end position="24"/>
    </location>
</feature>
<evidence type="ECO:0000256" key="2">
    <source>
        <dbReference type="ARBA" id="ARBA00010701"/>
    </source>
</evidence>
<gene>
    <name evidence="8" type="primary">Yp3</name>
    <name evidence="8" type="ORF">c0_g1_i1</name>
</gene>
<dbReference type="PANTHER" id="PTHR11610">
    <property type="entry name" value="LIPASE"/>
    <property type="match status" value="1"/>
</dbReference>
<dbReference type="CDD" id="cd00707">
    <property type="entry name" value="Pancreat_lipase_like"/>
    <property type="match status" value="1"/>
</dbReference>
<dbReference type="Pfam" id="PF00151">
    <property type="entry name" value="Lipase"/>
    <property type="match status" value="1"/>
</dbReference>
<name>A0A0K8VBY6_BACLA</name>
<dbReference type="InterPro" id="IPR029058">
    <property type="entry name" value="AB_hydrolase_fold"/>
</dbReference>
<keyword evidence="4 6" id="KW-0732">Signal</keyword>
<proteinExistence type="inferred from homology"/>
<protein>
    <submittedName>
        <fullName evidence="8">Vitellogenin-3</fullName>
    </submittedName>
</protein>
<evidence type="ECO:0000256" key="4">
    <source>
        <dbReference type="ARBA" id="ARBA00022729"/>
    </source>
</evidence>
<accession>A0A0K8VBY6</accession>
<dbReference type="GO" id="GO:0017171">
    <property type="term" value="F:serine hydrolase activity"/>
    <property type="evidence" value="ECO:0007669"/>
    <property type="project" value="TreeGrafter"/>
</dbReference>
<evidence type="ECO:0000259" key="7">
    <source>
        <dbReference type="Pfam" id="PF00151"/>
    </source>
</evidence>
<feature type="domain" description="Lipase" evidence="7">
    <location>
        <begin position="94"/>
        <end position="372"/>
    </location>
</feature>
<dbReference type="InterPro" id="IPR000734">
    <property type="entry name" value="TAG_lipase"/>
</dbReference>
<dbReference type="InterPro" id="IPR033906">
    <property type="entry name" value="Lipase_N"/>
</dbReference>
<dbReference type="PANTHER" id="PTHR11610:SF149">
    <property type="entry name" value="FI01450P-RELATED"/>
    <property type="match status" value="1"/>
</dbReference>
<dbReference type="InterPro" id="IPR013818">
    <property type="entry name" value="Lipase"/>
</dbReference>
<dbReference type="SUPFAM" id="SSF53474">
    <property type="entry name" value="alpha/beta-Hydrolases"/>
    <property type="match status" value="1"/>
</dbReference>
<keyword evidence="3" id="KW-0964">Secreted</keyword>
<dbReference type="AlphaFoldDB" id="A0A0K8VBY6"/>
<comment type="subcellular location">
    <subcellularLocation>
        <location evidence="1">Secreted</location>
    </subcellularLocation>
</comment>
<evidence type="ECO:0000313" key="8">
    <source>
        <dbReference type="EMBL" id="JAI36474.1"/>
    </source>
</evidence>
<reference evidence="8" key="1">
    <citation type="submission" date="2015-06" db="EMBL/GenBank/DDBJ databases">
        <authorList>
            <person name="Hoefler B.C."/>
            <person name="Straight P.D."/>
        </authorList>
    </citation>
    <scope>NUCLEOTIDE SEQUENCE</scope>
</reference>
<evidence type="ECO:0000256" key="6">
    <source>
        <dbReference type="SAM" id="SignalP"/>
    </source>
</evidence>
<sequence length="397" mass="43335">MSRFYVCVNMIALLFISFAVATQAQGGLFSVTDVGKSLKDIATGVSKDITSYIPTPEGIFESSKNLLAGYPFEVASSAINTICSSALSSQTIRSRVTPDLRKINFQLRTACNNYSYPLLKSNQIWRSPEFDPKKKVVILATGWTTTVNSSDTIDVLAKAYNCRGDVNFVAVDIANFVDTLYTWSALNTDEIGANLAEGIVLLTQVVPLENIHLIGHSLGAHIVGATGRYFNEKTGKLVPRITGLDPAKPCFNEGHVLSGLQRGDAKFIDIIHSNPGVLGKREPMGDVDFYPGGLDPLPKGCLHVVCAHGRAWEYYAESVYPGNEMNFMGKRCTSQTRLLDNKCPGVEQPMGYAVPRELRGNYFLEVNEVAPFGKGANKEKWAAQANCGLCSEKKQSK</sequence>
<dbReference type="EMBL" id="GDHF01015840">
    <property type="protein sequence ID" value="JAI36474.1"/>
    <property type="molecule type" value="Transcribed_RNA"/>
</dbReference>
<dbReference type="PRINTS" id="PR00821">
    <property type="entry name" value="TAGLIPASE"/>
</dbReference>
<evidence type="ECO:0000256" key="1">
    <source>
        <dbReference type="ARBA" id="ARBA00004613"/>
    </source>
</evidence>
<evidence type="ECO:0000256" key="5">
    <source>
        <dbReference type="RuleBase" id="RU004262"/>
    </source>
</evidence>
<comment type="similarity">
    <text evidence="2 5">Belongs to the AB hydrolase superfamily. Lipase family.</text>
</comment>
<feature type="chain" id="PRO_5005521993" evidence="6">
    <location>
        <begin position="25"/>
        <end position="397"/>
    </location>
</feature>
<dbReference type="FunFam" id="3.40.50.1820:FF:000122">
    <property type="entry name" value="Vitellogenin-3-like Protein"/>
    <property type="match status" value="1"/>
</dbReference>
<dbReference type="OrthoDB" id="199913at2759"/>
<dbReference type="GO" id="GO:0005615">
    <property type="term" value="C:extracellular space"/>
    <property type="evidence" value="ECO:0007669"/>
    <property type="project" value="TreeGrafter"/>
</dbReference>
<dbReference type="GO" id="GO:0016298">
    <property type="term" value="F:lipase activity"/>
    <property type="evidence" value="ECO:0007669"/>
    <property type="project" value="InterPro"/>
</dbReference>
<evidence type="ECO:0000256" key="3">
    <source>
        <dbReference type="ARBA" id="ARBA00022525"/>
    </source>
</evidence>
<dbReference type="Gene3D" id="3.40.50.1820">
    <property type="entry name" value="alpha/beta hydrolase"/>
    <property type="match status" value="1"/>
</dbReference>
<dbReference type="GO" id="GO:0016042">
    <property type="term" value="P:lipid catabolic process"/>
    <property type="evidence" value="ECO:0007669"/>
    <property type="project" value="TreeGrafter"/>
</dbReference>